<dbReference type="PROSITE" id="PS50011">
    <property type="entry name" value="PROTEIN_KINASE_DOM"/>
    <property type="match status" value="1"/>
</dbReference>
<dbReference type="InterPro" id="IPR001245">
    <property type="entry name" value="Ser-Thr/Tyr_kinase_cat_dom"/>
</dbReference>
<dbReference type="InterPro" id="IPR051681">
    <property type="entry name" value="Ser/Thr_Kinases-Pseudokinases"/>
</dbReference>
<keyword evidence="2" id="KW-1185">Reference proteome</keyword>
<accession>A0ABP0N6X9</accession>
<dbReference type="PANTHER" id="PTHR44329">
    <property type="entry name" value="SERINE/THREONINE-PROTEIN KINASE TNNI3K-RELATED"/>
    <property type="match status" value="1"/>
</dbReference>
<dbReference type="PRINTS" id="PR00109">
    <property type="entry name" value="TYRKINASE"/>
</dbReference>
<dbReference type="CDD" id="cd13999">
    <property type="entry name" value="STKc_MAP3K-like"/>
    <property type="match status" value="1"/>
</dbReference>
<dbReference type="InterPro" id="IPR008271">
    <property type="entry name" value="Ser/Thr_kinase_AS"/>
</dbReference>
<proteinExistence type="predicted"/>
<dbReference type="InterPro" id="IPR000719">
    <property type="entry name" value="Prot_kinase_dom"/>
</dbReference>
<reference evidence="1 2" key="1">
    <citation type="submission" date="2024-02" db="EMBL/GenBank/DDBJ databases">
        <authorList>
            <person name="Chen Y."/>
            <person name="Shah S."/>
            <person name="Dougan E. K."/>
            <person name="Thang M."/>
            <person name="Chan C."/>
        </authorList>
    </citation>
    <scope>NUCLEOTIDE SEQUENCE [LARGE SCALE GENOMIC DNA]</scope>
</reference>
<dbReference type="PROSITE" id="PS00108">
    <property type="entry name" value="PROTEIN_KINASE_ST"/>
    <property type="match status" value="1"/>
</dbReference>
<dbReference type="PIRSF" id="PIRSF000654">
    <property type="entry name" value="Integrin-linked_kinase"/>
    <property type="match status" value="1"/>
</dbReference>
<gene>
    <name evidence="1" type="ORF">SCF082_LOCUS31527</name>
</gene>
<organism evidence="1 2">
    <name type="scientific">Durusdinium trenchii</name>
    <dbReference type="NCBI Taxonomy" id="1381693"/>
    <lineage>
        <taxon>Eukaryota</taxon>
        <taxon>Sar</taxon>
        <taxon>Alveolata</taxon>
        <taxon>Dinophyceae</taxon>
        <taxon>Suessiales</taxon>
        <taxon>Symbiodiniaceae</taxon>
        <taxon>Durusdinium</taxon>
    </lineage>
</organism>
<name>A0ABP0N6X9_9DINO</name>
<dbReference type="GO" id="GO:0016301">
    <property type="term" value="F:kinase activity"/>
    <property type="evidence" value="ECO:0007669"/>
    <property type="project" value="UniProtKB-KW"/>
</dbReference>
<dbReference type="InterPro" id="IPR011009">
    <property type="entry name" value="Kinase-like_dom_sf"/>
</dbReference>
<dbReference type="Gene3D" id="1.10.510.10">
    <property type="entry name" value="Transferase(Phosphotransferase) domain 1"/>
    <property type="match status" value="1"/>
</dbReference>
<dbReference type="Pfam" id="PF07714">
    <property type="entry name" value="PK_Tyr_Ser-Thr"/>
    <property type="match status" value="1"/>
</dbReference>
<sequence length="289" mass="32538">MSDEDLLHGLEISTGELILESRVGTGCTSEVYKGIWTRNDKVVAIKQITEDARMRSEQQLAFVREMSVLTQVRHENLVQLYGVCLDSPPLRIVTEFCGGGAAFELLHGSPHIDLVYSQQIKMCRDVARAMCYLHTFNPMIIHRDLKSLNLLLDKPVRGPTDLPLIKVCDFGVAKFQEQAGSWGQMTNQAGTKHWMAPEMWAGSTYDEKVDVFSYAMVIYEIICREVPFEDEEPTDVGKYTVAGLRPDMDAVPPDCPVELIKIMKACWAQDPSERPSFPKVLEGIEALRI</sequence>
<dbReference type="SUPFAM" id="SSF56112">
    <property type="entry name" value="Protein kinase-like (PK-like)"/>
    <property type="match status" value="1"/>
</dbReference>
<evidence type="ECO:0000313" key="1">
    <source>
        <dbReference type="EMBL" id="CAK9059535.1"/>
    </source>
</evidence>
<dbReference type="Proteomes" id="UP001642464">
    <property type="component" value="Unassembled WGS sequence"/>
</dbReference>
<dbReference type="PROSITE" id="PS00107">
    <property type="entry name" value="PROTEIN_KINASE_ATP"/>
    <property type="match status" value="1"/>
</dbReference>
<dbReference type="InterPro" id="IPR017441">
    <property type="entry name" value="Protein_kinase_ATP_BS"/>
</dbReference>
<keyword evidence="1" id="KW-0418">Kinase</keyword>
<comment type="caution">
    <text evidence="1">The sequence shown here is derived from an EMBL/GenBank/DDBJ whole genome shotgun (WGS) entry which is preliminary data.</text>
</comment>
<dbReference type="EMBL" id="CAXAMM010026747">
    <property type="protein sequence ID" value="CAK9059535.1"/>
    <property type="molecule type" value="Genomic_DNA"/>
</dbReference>
<keyword evidence="1" id="KW-0808">Transferase</keyword>
<evidence type="ECO:0000313" key="2">
    <source>
        <dbReference type="Proteomes" id="UP001642464"/>
    </source>
</evidence>
<dbReference type="SMART" id="SM00220">
    <property type="entry name" value="S_TKc"/>
    <property type="match status" value="1"/>
</dbReference>
<protein>
    <submittedName>
        <fullName evidence="1">Serine/threonine-protein kinase STY17 (Serine/threonine/tyrosine-protein kinase 17)</fullName>
    </submittedName>
</protein>